<proteinExistence type="predicted"/>
<evidence type="ECO:0000313" key="2">
    <source>
        <dbReference type="Proteomes" id="UP001529491"/>
    </source>
</evidence>
<gene>
    <name evidence="1" type="ORF">RGE70_09400</name>
</gene>
<dbReference type="PANTHER" id="PTHR35866">
    <property type="entry name" value="PUTATIVE-RELATED"/>
    <property type="match status" value="1"/>
</dbReference>
<keyword evidence="2" id="KW-1185">Reference proteome</keyword>
<reference evidence="1 2" key="1">
    <citation type="submission" date="2023-10" db="EMBL/GenBank/DDBJ databases">
        <title>Complete genome sequence of Shewanella sp. DAU334.</title>
        <authorList>
            <person name="Lee Y.-S."/>
            <person name="Jeong H.-R."/>
            <person name="Hwang E.-J."/>
            <person name="Choi Y.-L."/>
            <person name="Kim G.-D."/>
        </authorList>
    </citation>
    <scope>NUCLEOTIDE SEQUENCE [LARGE SCALE GENOMIC DNA]</scope>
    <source>
        <strain evidence="1 2">DAU334</strain>
    </source>
</reference>
<accession>A0ABZ0JTE8</accession>
<dbReference type="EMBL" id="CP136522">
    <property type="protein sequence ID" value="WOT03578.1"/>
    <property type="molecule type" value="Genomic_DNA"/>
</dbReference>
<evidence type="ECO:0000313" key="1">
    <source>
        <dbReference type="EMBL" id="WOT03578.1"/>
    </source>
</evidence>
<organism evidence="1 2">
    <name type="scientific">Shewanella youngdeokensis</name>
    <dbReference type="NCBI Taxonomy" id="2999068"/>
    <lineage>
        <taxon>Bacteria</taxon>
        <taxon>Pseudomonadati</taxon>
        <taxon>Pseudomonadota</taxon>
        <taxon>Gammaproteobacteria</taxon>
        <taxon>Alteromonadales</taxon>
        <taxon>Shewanellaceae</taxon>
        <taxon>Shewanella</taxon>
    </lineage>
</organism>
<name>A0ABZ0JTE8_9GAMM</name>
<dbReference type="InterPro" id="IPR005358">
    <property type="entry name" value="Puta_zinc/iron-chelating_dom"/>
</dbReference>
<dbReference type="Pfam" id="PF03692">
    <property type="entry name" value="CxxCxxCC"/>
    <property type="match status" value="1"/>
</dbReference>
<dbReference type="Proteomes" id="UP001529491">
    <property type="component" value="Chromosome"/>
</dbReference>
<dbReference type="PANTHER" id="PTHR35866:SF1">
    <property type="entry name" value="YKGJ FAMILY CYSTEINE CLUSTER PROTEIN"/>
    <property type="match status" value="1"/>
</dbReference>
<protein>
    <submittedName>
        <fullName evidence="1">YkgJ family cysteine cluster protein</fullName>
    </submittedName>
</protein>
<sequence length="237" mass="27376">MNKILEQTIVDKKWVEENILKTSGIILYGTLCSEFDDTDPNEFWSTFRRIAEEYLHADQRTLVYHQKIDELLSSLIARDVRYGYPAPFCHKGCANCCHEIVYCTDEEAALIKRHCEENNISIDYDKLARQQKFIEFDADGNHTGVSHWNDQPEADQSCVFLDPKEKICKVWQHRPFVCRVHLAEGTNKYCRPCNGVENPQSCGITYPEWSYLLSVIFTIHSSSINKTMVGQLKSNKG</sequence>
<dbReference type="RefSeq" id="WP_310471204.1">
    <property type="nucleotide sequence ID" value="NZ_CP136522.1"/>
</dbReference>